<dbReference type="SUPFAM" id="SSF52540">
    <property type="entry name" value="P-loop containing nucleoside triphosphate hydrolases"/>
    <property type="match status" value="1"/>
</dbReference>
<dbReference type="RefSeq" id="WP_108343021.1">
    <property type="nucleotide sequence ID" value="NZ_PYXZ01000001.1"/>
</dbReference>
<dbReference type="InterPro" id="IPR050625">
    <property type="entry name" value="ParA/MinD_ATPase"/>
</dbReference>
<name>A0A2R7Z3I8_9ACTN</name>
<dbReference type="GO" id="GO:0051782">
    <property type="term" value="P:negative regulation of cell division"/>
    <property type="evidence" value="ECO:0007669"/>
    <property type="project" value="TreeGrafter"/>
</dbReference>
<protein>
    <submittedName>
        <fullName evidence="2">Septum site determining protein</fullName>
    </submittedName>
</protein>
<dbReference type="PANTHER" id="PTHR43384:SF11">
    <property type="entry name" value="SEPTUM SITE DETERMINING PROTEIN"/>
    <property type="match status" value="1"/>
</dbReference>
<reference evidence="2 3" key="1">
    <citation type="submission" date="2018-03" db="EMBL/GenBank/DDBJ databases">
        <authorList>
            <person name="Keele B.F."/>
        </authorList>
    </citation>
    <scope>NUCLEOTIDE SEQUENCE [LARGE SCALE GENOMIC DNA]</scope>
    <source>
        <strain evidence="2 3">IB-3</strain>
    </source>
</reference>
<dbReference type="NCBIfam" id="TIGR03815">
    <property type="entry name" value="CpaE_hom_Actino"/>
    <property type="match status" value="1"/>
</dbReference>
<dbReference type="InterPro" id="IPR022521">
    <property type="entry name" value="Rv3660c"/>
</dbReference>
<evidence type="ECO:0000313" key="3">
    <source>
        <dbReference type="Proteomes" id="UP000244867"/>
    </source>
</evidence>
<dbReference type="Pfam" id="PF26563">
    <property type="entry name" value="Rv3660c_N"/>
    <property type="match status" value="1"/>
</dbReference>
<dbReference type="AlphaFoldDB" id="A0A2R7Z3I8"/>
<dbReference type="GO" id="GO:0009898">
    <property type="term" value="C:cytoplasmic side of plasma membrane"/>
    <property type="evidence" value="ECO:0007669"/>
    <property type="project" value="TreeGrafter"/>
</dbReference>
<comment type="caution">
    <text evidence="2">The sequence shown here is derived from an EMBL/GenBank/DDBJ whole genome shotgun (WGS) entry which is preliminary data.</text>
</comment>
<sequence>MQPLVLTRDPALLEDLARLAAGAGVRLDTRGDPVAALTAWSAAPLVLVGDDLLAEVAAVAPPPRPGVVVVSHAPPAEVFRHALDLRADAVVDLPDGESHLGSLLGDVEEAPGRGLVVGVLGGAGGAGASTLACALGQVGGWTAPALVVDTDPVGPGLDRLLGLDEEPGVRWDDLATSTGRLGSRSLREAVPRRDGVGVLTWSAGPATAPTLSTVRDVLAAAQRGHALVVLDVARQSGAVAVELMARCDLVLAVTPATVNGVASTLRLVQPMGDTSRIRLATRRGAVSRRDLEAATGVAVAFEVPEQRGLAEAVDLGLGPVRHRRTPLGRAVASFLAEAA</sequence>
<dbReference type="OrthoDB" id="3252838at2"/>
<dbReference type="Proteomes" id="UP000244867">
    <property type="component" value="Unassembled WGS sequence"/>
</dbReference>
<proteinExistence type="predicted"/>
<dbReference type="PANTHER" id="PTHR43384">
    <property type="entry name" value="SEPTUM SITE-DETERMINING PROTEIN MIND HOMOLOG, CHLOROPLASTIC-RELATED"/>
    <property type="match status" value="1"/>
</dbReference>
<dbReference type="GO" id="GO:0005829">
    <property type="term" value="C:cytosol"/>
    <property type="evidence" value="ECO:0007669"/>
    <property type="project" value="TreeGrafter"/>
</dbReference>
<feature type="domain" description="Rv3660c-like CheY-like N-terminal" evidence="1">
    <location>
        <begin position="6"/>
        <end position="111"/>
    </location>
</feature>
<dbReference type="Gene3D" id="3.40.50.300">
    <property type="entry name" value="P-loop containing nucleotide triphosphate hydrolases"/>
    <property type="match status" value="1"/>
</dbReference>
<dbReference type="EMBL" id="PYXZ01000001">
    <property type="protein sequence ID" value="PUA82836.1"/>
    <property type="molecule type" value="Genomic_DNA"/>
</dbReference>
<dbReference type="GO" id="GO:0016887">
    <property type="term" value="F:ATP hydrolysis activity"/>
    <property type="evidence" value="ECO:0007669"/>
    <property type="project" value="TreeGrafter"/>
</dbReference>
<dbReference type="InterPro" id="IPR059050">
    <property type="entry name" value="Rv3660c_N"/>
</dbReference>
<organism evidence="2 3">
    <name type="scientific">Nocardioides currus</name>
    <dbReference type="NCBI Taxonomy" id="2133958"/>
    <lineage>
        <taxon>Bacteria</taxon>
        <taxon>Bacillati</taxon>
        <taxon>Actinomycetota</taxon>
        <taxon>Actinomycetes</taxon>
        <taxon>Propionibacteriales</taxon>
        <taxon>Nocardioidaceae</taxon>
        <taxon>Nocardioides</taxon>
    </lineage>
</organism>
<evidence type="ECO:0000313" key="2">
    <source>
        <dbReference type="EMBL" id="PUA82836.1"/>
    </source>
</evidence>
<accession>A0A2R7Z3I8</accession>
<dbReference type="GO" id="GO:0005524">
    <property type="term" value="F:ATP binding"/>
    <property type="evidence" value="ECO:0007669"/>
    <property type="project" value="TreeGrafter"/>
</dbReference>
<dbReference type="InterPro" id="IPR027417">
    <property type="entry name" value="P-loop_NTPase"/>
</dbReference>
<keyword evidence="3" id="KW-1185">Reference proteome</keyword>
<gene>
    <name evidence="2" type="ORF">C7S10_03750</name>
</gene>
<evidence type="ECO:0000259" key="1">
    <source>
        <dbReference type="Pfam" id="PF26563"/>
    </source>
</evidence>